<dbReference type="InterPro" id="IPR024750">
    <property type="entry name" value="Ca_ATPase_N_dom"/>
</dbReference>
<gene>
    <name evidence="2" type="ORF">E6C27_scaffold135G002170</name>
</gene>
<protein>
    <submittedName>
        <fullName evidence="2">Calcium-transporting ATPase 4, plasma membrane-type-like isoform X1</fullName>
    </submittedName>
</protein>
<comment type="caution">
    <text evidence="2">The sequence shown here is derived from an EMBL/GenBank/DDBJ whole genome shotgun (WGS) entry which is preliminary data.</text>
</comment>
<reference evidence="2 3" key="1">
    <citation type="submission" date="2019-08" db="EMBL/GenBank/DDBJ databases">
        <title>Draft genome sequences of two oriental melons (Cucumis melo L. var makuwa).</title>
        <authorList>
            <person name="Kwon S.-Y."/>
        </authorList>
    </citation>
    <scope>NUCLEOTIDE SEQUENCE [LARGE SCALE GENOMIC DNA]</scope>
    <source>
        <strain evidence="3">cv. SW 3</strain>
        <tissue evidence="2">Leaf</tissue>
    </source>
</reference>
<dbReference type="Gene3D" id="1.20.5.170">
    <property type="match status" value="1"/>
</dbReference>
<proteinExistence type="predicted"/>
<dbReference type="OrthoDB" id="116380at2759"/>
<evidence type="ECO:0000259" key="1">
    <source>
        <dbReference type="Pfam" id="PF12515"/>
    </source>
</evidence>
<dbReference type="STRING" id="1194695.A0A5A7UFF8"/>
<name>A0A5A7UFF8_CUCMM</name>
<dbReference type="GO" id="GO:0005516">
    <property type="term" value="F:calmodulin binding"/>
    <property type="evidence" value="ECO:0007669"/>
    <property type="project" value="InterPro"/>
</dbReference>
<dbReference type="Proteomes" id="UP000321393">
    <property type="component" value="Unassembled WGS sequence"/>
</dbReference>
<dbReference type="Pfam" id="PF12515">
    <property type="entry name" value="CaATP_NAI"/>
    <property type="match status" value="1"/>
</dbReference>
<sequence length="142" mass="16710">MVLEPICKRGLGDNFTIENFCSGKPLRLSNNSFVPFLFHLISSEQHREKGNGYGFAGDSKQESKNISFSSSLFRFYYQRASMNMEQYLLKDFEVEPKHPSEQALRRWRSAVSIVRNRRRRFRNIADLDKRSEAEKKKLKIQV</sequence>
<accession>A0A5A7UFF8</accession>
<organism evidence="2 3">
    <name type="scientific">Cucumis melo var. makuwa</name>
    <name type="common">Oriental melon</name>
    <dbReference type="NCBI Taxonomy" id="1194695"/>
    <lineage>
        <taxon>Eukaryota</taxon>
        <taxon>Viridiplantae</taxon>
        <taxon>Streptophyta</taxon>
        <taxon>Embryophyta</taxon>
        <taxon>Tracheophyta</taxon>
        <taxon>Spermatophyta</taxon>
        <taxon>Magnoliopsida</taxon>
        <taxon>eudicotyledons</taxon>
        <taxon>Gunneridae</taxon>
        <taxon>Pentapetalae</taxon>
        <taxon>rosids</taxon>
        <taxon>fabids</taxon>
        <taxon>Cucurbitales</taxon>
        <taxon>Cucurbitaceae</taxon>
        <taxon>Benincaseae</taxon>
        <taxon>Cucumis</taxon>
    </lineage>
</organism>
<dbReference type="EMBL" id="SSTE01009109">
    <property type="protein sequence ID" value="KAA0053828.1"/>
    <property type="molecule type" value="Genomic_DNA"/>
</dbReference>
<evidence type="ECO:0000313" key="3">
    <source>
        <dbReference type="Proteomes" id="UP000321393"/>
    </source>
</evidence>
<evidence type="ECO:0000313" key="2">
    <source>
        <dbReference type="EMBL" id="KAA0053828.1"/>
    </source>
</evidence>
<dbReference type="AlphaFoldDB" id="A0A5A7UFF8"/>
<feature type="domain" description="Calcium-transporting P-type ATPase N-terminal autoinhibitory" evidence="1">
    <location>
        <begin position="89"/>
        <end position="132"/>
    </location>
</feature>